<sequence>MLNLNTQILKPKYDVVIVGGGQAGLCVSYYLKKASIDHVVLEKESELTHAWRHKRWDNFTLVTPNWQCLLPDHPYHGNEPHGFMKKNEIVEYLDGFIKKLNPPALLNIEVQHVTKIAAQEFEIETNLGKTTAKQLVVAAGGYHTPIYPKLRETLPENVLVMHSEQYFNVDQLPEGNVLVVGSGQSGAQIAEDIHLAGKKVYLSTGDAPRCARFYRGKDVVTWLFEMGYYGTTVKDHRYSEEVRKSTNHYVTGRDGGRDIDLRKFALEGMQLLGRFENFQNGQLVFRPDLNQNLDMADATYNRINASVDDYITKNNIETDEPASKYQPVWTPAQEITHVDLIQENITSIIWCIGFRPDYSWIDLDIFKDDGYPQHDRGITIDSDVTFIGLPWLHTWGSGRFMDVAKDAEFISAHVTQQLNVKSLHISSTLPSLA</sequence>
<dbReference type="SUPFAM" id="SSF51905">
    <property type="entry name" value="FAD/NAD(P)-binding domain"/>
    <property type="match status" value="1"/>
</dbReference>
<gene>
    <name evidence="2" type="ORF">F950_00066</name>
</gene>
<dbReference type="InterPro" id="IPR050982">
    <property type="entry name" value="Auxin_biosynth/cation_transpt"/>
</dbReference>
<dbReference type="PANTHER" id="PTHR43539:SF78">
    <property type="entry name" value="FLAVIN-CONTAINING MONOOXYGENASE"/>
    <property type="match status" value="1"/>
</dbReference>
<dbReference type="RefSeq" id="WP_004942765.1">
    <property type="nucleotide sequence ID" value="NZ_KB849642.1"/>
</dbReference>
<protein>
    <submittedName>
        <fullName evidence="2">Flavin-dependent oxidoreductase</fullName>
    </submittedName>
</protein>
<dbReference type="EMBL" id="APPV01000003">
    <property type="protein sequence ID" value="ENV62080.1"/>
    <property type="molecule type" value="Genomic_DNA"/>
</dbReference>
<name>A0ABN0K2K5_9GAMM</name>
<dbReference type="PRINTS" id="PR00368">
    <property type="entry name" value="FADPNR"/>
</dbReference>
<keyword evidence="1" id="KW-0560">Oxidoreductase</keyword>
<comment type="caution">
    <text evidence="2">The sequence shown here is derived from an EMBL/GenBank/DDBJ whole genome shotgun (WGS) entry which is preliminary data.</text>
</comment>
<dbReference type="InterPro" id="IPR036188">
    <property type="entry name" value="FAD/NAD-bd_sf"/>
</dbReference>
<keyword evidence="3" id="KW-1185">Reference proteome</keyword>
<organism evidence="2 3">
    <name type="scientific">Acinetobacter soli NIPH 2899</name>
    <dbReference type="NCBI Taxonomy" id="1217677"/>
    <lineage>
        <taxon>Bacteria</taxon>
        <taxon>Pseudomonadati</taxon>
        <taxon>Pseudomonadota</taxon>
        <taxon>Gammaproteobacteria</taxon>
        <taxon>Moraxellales</taxon>
        <taxon>Moraxellaceae</taxon>
        <taxon>Acinetobacter</taxon>
    </lineage>
</organism>
<dbReference type="Pfam" id="PF13738">
    <property type="entry name" value="Pyr_redox_3"/>
    <property type="match status" value="1"/>
</dbReference>
<dbReference type="PRINTS" id="PR00469">
    <property type="entry name" value="PNDRDTASEII"/>
</dbReference>
<evidence type="ECO:0000313" key="3">
    <source>
        <dbReference type="Proteomes" id="UP000018433"/>
    </source>
</evidence>
<accession>A0ABN0K2K5</accession>
<reference evidence="2 3" key="1">
    <citation type="submission" date="2013-02" db="EMBL/GenBank/DDBJ databases">
        <title>The Genome Sequence of Acinetobacter soli NIPH 2899.</title>
        <authorList>
            <consortium name="The Broad Institute Genome Sequencing Platform"/>
            <consortium name="The Broad Institute Genome Sequencing Center for Infectious Disease"/>
            <person name="Cerqueira G."/>
            <person name="Feldgarden M."/>
            <person name="Courvalin P."/>
            <person name="Perichon B."/>
            <person name="Grillot-Courvalin C."/>
            <person name="Clermont D."/>
            <person name="Rocha E."/>
            <person name="Yoon E.-J."/>
            <person name="Nemec A."/>
            <person name="Walker B."/>
            <person name="Young S.K."/>
            <person name="Zeng Q."/>
            <person name="Gargeya S."/>
            <person name="Fitzgerald M."/>
            <person name="Haas B."/>
            <person name="Abouelleil A."/>
            <person name="Alvarado L."/>
            <person name="Arachchi H.M."/>
            <person name="Berlin A.M."/>
            <person name="Chapman S.B."/>
            <person name="Dewar J."/>
            <person name="Goldberg J."/>
            <person name="Griggs A."/>
            <person name="Gujja S."/>
            <person name="Hansen M."/>
            <person name="Howarth C."/>
            <person name="Imamovic A."/>
            <person name="Larimer J."/>
            <person name="McCowan C."/>
            <person name="Murphy C."/>
            <person name="Neiman D."/>
            <person name="Pearson M."/>
            <person name="Priest M."/>
            <person name="Roberts A."/>
            <person name="Saif S."/>
            <person name="Shea T."/>
            <person name="Sisk P."/>
            <person name="Sykes S."/>
            <person name="Wortman J."/>
            <person name="Nusbaum C."/>
            <person name="Birren B."/>
        </authorList>
    </citation>
    <scope>NUCLEOTIDE SEQUENCE [LARGE SCALE GENOMIC DNA]</scope>
    <source>
        <strain evidence="2 3">NIPH 2899</strain>
    </source>
</reference>
<dbReference type="Proteomes" id="UP000018433">
    <property type="component" value="Unassembled WGS sequence"/>
</dbReference>
<dbReference type="NCBIfam" id="TIGR04046">
    <property type="entry name" value="MSMEG_0569_nitr"/>
    <property type="match status" value="1"/>
</dbReference>
<dbReference type="PANTHER" id="PTHR43539">
    <property type="entry name" value="FLAVIN-BINDING MONOOXYGENASE-LIKE PROTEIN (AFU_ORTHOLOGUE AFUA_4G09220)"/>
    <property type="match status" value="1"/>
</dbReference>
<evidence type="ECO:0000313" key="2">
    <source>
        <dbReference type="EMBL" id="ENV62080.1"/>
    </source>
</evidence>
<proteinExistence type="predicted"/>
<dbReference type="Gene3D" id="3.50.50.60">
    <property type="entry name" value="FAD/NAD(P)-binding domain"/>
    <property type="match status" value="2"/>
</dbReference>
<evidence type="ECO:0000256" key="1">
    <source>
        <dbReference type="ARBA" id="ARBA00023002"/>
    </source>
</evidence>
<dbReference type="InterPro" id="IPR024000">
    <property type="entry name" value="CHP04046_FMN-dependent"/>
</dbReference>